<protein>
    <recommendedName>
        <fullName evidence="2">Guanylate cyclase domain-containing protein</fullName>
    </recommendedName>
</protein>
<dbReference type="PANTHER" id="PTHR43081">
    <property type="entry name" value="ADENYLATE CYCLASE, TERMINAL-DIFFERENTIATION SPECIFIC-RELATED"/>
    <property type="match status" value="1"/>
</dbReference>
<feature type="transmembrane region" description="Helical" evidence="1">
    <location>
        <begin position="583"/>
        <end position="606"/>
    </location>
</feature>
<organism evidence="3">
    <name type="scientific">Mucochytrium quahogii</name>
    <dbReference type="NCBI Taxonomy" id="96639"/>
    <lineage>
        <taxon>Eukaryota</taxon>
        <taxon>Sar</taxon>
        <taxon>Stramenopiles</taxon>
        <taxon>Bigyra</taxon>
        <taxon>Labyrinthulomycetes</taxon>
        <taxon>Thraustochytrida</taxon>
        <taxon>Thraustochytriidae</taxon>
        <taxon>Mucochytrium</taxon>
    </lineage>
</organism>
<proteinExistence type="predicted"/>
<dbReference type="GO" id="GO:0009190">
    <property type="term" value="P:cyclic nucleotide biosynthetic process"/>
    <property type="evidence" value="ECO:0007669"/>
    <property type="project" value="InterPro"/>
</dbReference>
<dbReference type="PANTHER" id="PTHR43081:SF1">
    <property type="entry name" value="ADENYLATE CYCLASE, TERMINAL-DIFFERENTIATION SPECIFIC"/>
    <property type="match status" value="1"/>
</dbReference>
<sequence>MGTLIHFATRHTTMPFRFSSLYDSLSRRMINTKPSKEKSNKSVNLGSGEIPVRVDHVELECRKSNPNDRMFVADAEQDDEDFFENNRRWSVNVQPLLMGLYMVLIVAVVLGTLIPNVITLNITTETLTQAVNTQNVESDQLVATIITNLTDSDLKVTLQTLAYPVWQHFVAMRQGALHVCERVITDYYMGLAIVLEGPNGTYPDNATTSFFISAMQDQNNWLGTSADRGPTALEKIGLEVIWNNNAAIVIDTYCFAGKCDKNVSSALAQGEFARATWAATPIREGVLLDLLFNETMVVEPIKPGNWDTKGNFGPDYQITKTRRFLSQSNNKATAVVEGKWTDVWGRHLPGNKTELSISYTVPLAACGTYNCSTGVIVLGVQSRELSRVFKTMLDQQFSAYLPANPPTDAIGTFVLVWTIDYKGLLFAGASGGSDITEIDPFVPMGNRTGSIGAAIRLLESTAYPLDNEQEWFKFARSSPRETIQMYFSLQNGTAMAVDRETCIKSRRQACQTVVVQGFSLPTPIESLYVQANETNAPFFVLGLVGMYDVLSVNALQEVAKYNNFISTNNQHIDNTVNASKRQALIVATLLGVGLILVGAMVAWCIIRSMLAPLLVLGKAMNDLERFKLLSVGKPSRINEISSMQKAFLRMRASMFTFSKFVPETVVRNIIRSKEARGIYTRPENVTILFSDIKGFTSISEALDCNELLVFMTDYLSEMTDIVESTGGVVGEVLGDGILAFWNTPDDVVEHPTNAVLSAIRQHQALPMLNERFKDLFALRKVDPVSVRIGLNTGQVITGNIGSHRKMKFGCIGDEMNVAARLEGLCKIYAVGILISGETERRLSPIIKTRLVDVVTVKGKTLPTKIYQVLEGTEALTEEEFGVYDAALRNYQAGEFLSCQQLLASLGDTSDGPANYLMARVRKAIKEFGPVYKDDAWTGVNHLDIK</sequence>
<evidence type="ECO:0000259" key="2">
    <source>
        <dbReference type="PROSITE" id="PS50125"/>
    </source>
</evidence>
<dbReference type="EMBL" id="HBHK01009953">
    <property type="protein sequence ID" value="CAD9678590.1"/>
    <property type="molecule type" value="Transcribed_RNA"/>
</dbReference>
<feature type="domain" description="Guanylate cyclase" evidence="2">
    <location>
        <begin position="686"/>
        <end position="822"/>
    </location>
</feature>
<feature type="transmembrane region" description="Helical" evidence="1">
    <location>
        <begin position="96"/>
        <end position="118"/>
    </location>
</feature>
<accession>A0A7S2RRB1</accession>
<dbReference type="InterPro" id="IPR029787">
    <property type="entry name" value="Nucleotide_cyclase"/>
</dbReference>
<dbReference type="SMART" id="SM00044">
    <property type="entry name" value="CYCc"/>
    <property type="match status" value="1"/>
</dbReference>
<keyword evidence="1" id="KW-0812">Transmembrane</keyword>
<dbReference type="SUPFAM" id="SSF55073">
    <property type="entry name" value="Nucleotide cyclase"/>
    <property type="match status" value="1"/>
</dbReference>
<reference evidence="3" key="1">
    <citation type="submission" date="2021-01" db="EMBL/GenBank/DDBJ databases">
        <authorList>
            <person name="Corre E."/>
            <person name="Pelletier E."/>
            <person name="Niang G."/>
            <person name="Scheremetjew M."/>
            <person name="Finn R."/>
            <person name="Kale V."/>
            <person name="Holt S."/>
            <person name="Cochrane G."/>
            <person name="Meng A."/>
            <person name="Brown T."/>
            <person name="Cohen L."/>
        </authorList>
    </citation>
    <scope>NUCLEOTIDE SEQUENCE</scope>
    <source>
        <strain evidence="3">NY070348D</strain>
    </source>
</reference>
<dbReference type="Pfam" id="PF00211">
    <property type="entry name" value="Guanylate_cyc"/>
    <property type="match status" value="1"/>
</dbReference>
<dbReference type="PROSITE" id="PS50125">
    <property type="entry name" value="GUANYLATE_CYCLASE_2"/>
    <property type="match status" value="1"/>
</dbReference>
<keyword evidence="1" id="KW-0472">Membrane</keyword>
<dbReference type="InterPro" id="IPR001054">
    <property type="entry name" value="A/G_cyclase"/>
</dbReference>
<evidence type="ECO:0000313" key="3">
    <source>
        <dbReference type="EMBL" id="CAD9678590.1"/>
    </source>
</evidence>
<dbReference type="InterPro" id="IPR050697">
    <property type="entry name" value="Adenylyl/Guanylyl_Cyclase_3/4"/>
</dbReference>
<dbReference type="AlphaFoldDB" id="A0A7S2RRB1"/>
<evidence type="ECO:0000256" key="1">
    <source>
        <dbReference type="SAM" id="Phobius"/>
    </source>
</evidence>
<dbReference type="Gene3D" id="3.30.70.1230">
    <property type="entry name" value="Nucleotide cyclase"/>
    <property type="match status" value="1"/>
</dbReference>
<gene>
    <name evidence="3" type="ORF">QSP1433_LOCUS6237</name>
</gene>
<keyword evidence="1" id="KW-1133">Transmembrane helix</keyword>
<dbReference type="GO" id="GO:0035556">
    <property type="term" value="P:intracellular signal transduction"/>
    <property type="evidence" value="ECO:0007669"/>
    <property type="project" value="InterPro"/>
</dbReference>
<dbReference type="CDD" id="cd07302">
    <property type="entry name" value="CHD"/>
    <property type="match status" value="1"/>
</dbReference>
<name>A0A7S2RRB1_9STRA</name>
<dbReference type="Gene3D" id="6.10.340.10">
    <property type="match status" value="1"/>
</dbReference>